<reference evidence="3" key="4">
    <citation type="journal article" date="2015" name="G3 (Bethesda)">
        <title>Genome sequences of three phytopathogenic species of the Magnaporthaceae family of fungi.</title>
        <authorList>
            <person name="Okagaki L.H."/>
            <person name="Nunes C.C."/>
            <person name="Sailsbery J."/>
            <person name="Clay B."/>
            <person name="Brown D."/>
            <person name="John T."/>
            <person name="Oh Y."/>
            <person name="Young N."/>
            <person name="Fitzgerald M."/>
            <person name="Haas B.J."/>
            <person name="Zeng Q."/>
            <person name="Young S."/>
            <person name="Adiconis X."/>
            <person name="Fan L."/>
            <person name="Levin J.Z."/>
            <person name="Mitchell T.K."/>
            <person name="Okubara P.A."/>
            <person name="Farman M.L."/>
            <person name="Kohn L.M."/>
            <person name="Birren B."/>
            <person name="Ma L.-J."/>
            <person name="Dean R.A."/>
        </authorList>
    </citation>
    <scope>NUCLEOTIDE SEQUENCE</scope>
    <source>
        <strain evidence="3">R3-111a-1</strain>
    </source>
</reference>
<dbReference type="EnsemblFungi" id="EJT73235">
    <property type="protein sequence ID" value="EJT73235"/>
    <property type="gene ID" value="GGTG_10082"/>
</dbReference>
<feature type="compositionally biased region" description="Pro residues" evidence="1">
    <location>
        <begin position="37"/>
        <end position="63"/>
    </location>
</feature>
<evidence type="ECO:0000313" key="3">
    <source>
        <dbReference type="EnsemblFungi" id="EJT73235"/>
    </source>
</evidence>
<reference evidence="2" key="2">
    <citation type="submission" date="2010-07" db="EMBL/GenBank/DDBJ databases">
        <authorList>
            <consortium name="The Broad Institute Genome Sequencing Platform"/>
            <consortium name="Broad Institute Genome Sequencing Center for Infectious Disease"/>
            <person name="Ma L.-J."/>
            <person name="Dead R."/>
            <person name="Young S."/>
            <person name="Zeng Q."/>
            <person name="Koehrsen M."/>
            <person name="Alvarado L."/>
            <person name="Berlin A."/>
            <person name="Chapman S.B."/>
            <person name="Chen Z."/>
            <person name="Freedman E."/>
            <person name="Gellesch M."/>
            <person name="Goldberg J."/>
            <person name="Griggs A."/>
            <person name="Gujja S."/>
            <person name="Heilman E.R."/>
            <person name="Heiman D."/>
            <person name="Hepburn T."/>
            <person name="Howarth C."/>
            <person name="Jen D."/>
            <person name="Larson L."/>
            <person name="Mehta T."/>
            <person name="Neiman D."/>
            <person name="Pearson M."/>
            <person name="Roberts A."/>
            <person name="Saif S."/>
            <person name="Shea T."/>
            <person name="Shenoy N."/>
            <person name="Sisk P."/>
            <person name="Stolte C."/>
            <person name="Sykes S."/>
            <person name="Walk T."/>
            <person name="White J."/>
            <person name="Yandava C."/>
            <person name="Haas B."/>
            <person name="Nusbaum C."/>
            <person name="Birren B."/>
        </authorList>
    </citation>
    <scope>NUCLEOTIDE SEQUENCE</scope>
    <source>
        <strain evidence="2">R3-111a-1</strain>
    </source>
</reference>
<dbReference type="EMBL" id="GL385399">
    <property type="protein sequence ID" value="EJT73235.1"/>
    <property type="molecule type" value="Genomic_DNA"/>
</dbReference>
<dbReference type="VEuPathDB" id="FungiDB:GGTG_10082"/>
<accession>J3P999</accession>
<reference evidence="4" key="1">
    <citation type="submission" date="2010-07" db="EMBL/GenBank/DDBJ databases">
        <title>The genome sequence of Gaeumannomyces graminis var. tritici strain R3-111a-1.</title>
        <authorList>
            <consortium name="The Broad Institute Genome Sequencing Platform"/>
            <person name="Ma L.-J."/>
            <person name="Dead R."/>
            <person name="Young S."/>
            <person name="Zeng Q."/>
            <person name="Koehrsen M."/>
            <person name="Alvarado L."/>
            <person name="Berlin A."/>
            <person name="Chapman S.B."/>
            <person name="Chen Z."/>
            <person name="Freedman E."/>
            <person name="Gellesch M."/>
            <person name="Goldberg J."/>
            <person name="Griggs A."/>
            <person name="Gujja S."/>
            <person name="Heilman E.R."/>
            <person name="Heiman D."/>
            <person name="Hepburn T."/>
            <person name="Howarth C."/>
            <person name="Jen D."/>
            <person name="Larson L."/>
            <person name="Mehta T."/>
            <person name="Neiman D."/>
            <person name="Pearson M."/>
            <person name="Roberts A."/>
            <person name="Saif S."/>
            <person name="Shea T."/>
            <person name="Shenoy N."/>
            <person name="Sisk P."/>
            <person name="Stolte C."/>
            <person name="Sykes S."/>
            <person name="Walk T."/>
            <person name="White J."/>
            <person name="Yandava C."/>
            <person name="Haas B."/>
            <person name="Nusbaum C."/>
            <person name="Birren B."/>
        </authorList>
    </citation>
    <scope>NUCLEOTIDE SEQUENCE [LARGE SCALE GENOMIC DNA]</scope>
    <source>
        <strain evidence="4">R3-111a-1</strain>
    </source>
</reference>
<dbReference type="eggNOG" id="ENOG502TD6X">
    <property type="taxonomic scope" value="Eukaryota"/>
</dbReference>
<dbReference type="AlphaFoldDB" id="J3P999"/>
<evidence type="ECO:0000256" key="1">
    <source>
        <dbReference type="SAM" id="MobiDB-lite"/>
    </source>
</evidence>
<dbReference type="Proteomes" id="UP000006039">
    <property type="component" value="Unassembled WGS sequence"/>
</dbReference>
<protein>
    <submittedName>
        <fullName evidence="2 3">Uncharacterized protein</fullName>
    </submittedName>
</protein>
<reference evidence="3" key="5">
    <citation type="submission" date="2018-04" db="UniProtKB">
        <authorList>
            <consortium name="EnsemblFungi"/>
        </authorList>
    </citation>
    <scope>IDENTIFICATION</scope>
    <source>
        <strain evidence="3">R3-111a-1</strain>
    </source>
</reference>
<dbReference type="GeneID" id="20350540"/>
<evidence type="ECO:0000313" key="2">
    <source>
        <dbReference type="EMBL" id="EJT73235.1"/>
    </source>
</evidence>
<proteinExistence type="predicted"/>
<feature type="region of interest" description="Disordered" evidence="1">
    <location>
        <begin position="1"/>
        <end position="68"/>
    </location>
</feature>
<dbReference type="OrthoDB" id="10462939at2759"/>
<dbReference type="HOGENOM" id="CLU_1204844_0_0_1"/>
<reference evidence="2" key="3">
    <citation type="submission" date="2010-09" db="EMBL/GenBank/DDBJ databases">
        <title>Annotation of Gaeumannomyces graminis var. tritici R3-111a-1.</title>
        <authorList>
            <consortium name="The Broad Institute Genome Sequencing Platform"/>
            <person name="Ma L.-J."/>
            <person name="Dead R."/>
            <person name="Young S.K."/>
            <person name="Zeng Q."/>
            <person name="Gargeya S."/>
            <person name="Fitzgerald M."/>
            <person name="Haas B."/>
            <person name="Abouelleil A."/>
            <person name="Alvarado L."/>
            <person name="Arachchi H.M."/>
            <person name="Berlin A."/>
            <person name="Brown A."/>
            <person name="Chapman S.B."/>
            <person name="Chen Z."/>
            <person name="Dunbar C."/>
            <person name="Freedman E."/>
            <person name="Gearin G."/>
            <person name="Gellesch M."/>
            <person name="Goldberg J."/>
            <person name="Griggs A."/>
            <person name="Gujja S."/>
            <person name="Heiman D."/>
            <person name="Howarth C."/>
            <person name="Larson L."/>
            <person name="Lui A."/>
            <person name="MacDonald P.J.P."/>
            <person name="Mehta T."/>
            <person name="Montmayeur A."/>
            <person name="Murphy C."/>
            <person name="Neiman D."/>
            <person name="Pearson M."/>
            <person name="Priest M."/>
            <person name="Roberts A."/>
            <person name="Saif S."/>
            <person name="Shea T."/>
            <person name="Shenoy N."/>
            <person name="Sisk P."/>
            <person name="Stolte C."/>
            <person name="Sykes S."/>
            <person name="Yandava C."/>
            <person name="Wortman J."/>
            <person name="Nusbaum C."/>
            <person name="Birren B."/>
        </authorList>
    </citation>
    <scope>NUCLEOTIDE SEQUENCE</scope>
    <source>
        <strain evidence="2">R3-111a-1</strain>
    </source>
</reference>
<evidence type="ECO:0000313" key="4">
    <source>
        <dbReference type="Proteomes" id="UP000006039"/>
    </source>
</evidence>
<name>J3P999_GAET3</name>
<dbReference type="RefSeq" id="XP_009226209.1">
    <property type="nucleotide sequence ID" value="XM_009227945.1"/>
</dbReference>
<sequence length="230" mass="23963">MIGKDPKYGAPLLQPGMPRVIGGSRRRRQTRTAPQTPAAPPPPPPPPPPALIEAPAPPPPAPVEVPSQGMALDDDLFGFGMGLAGWDLGLPTTTSDLSLGLSYSTPDMGFALGVEEQNLELLGQFISAPSPTGAMPTLEAFGVTDPSLGSASQLPQLVGASVPQALLPEMPDCDGAICLIPRDYRHTHGADGSVTFKDDASVVGMIRRAIMEVDPTYSGHMMMGNIHGRG</sequence>
<gene>
    <name evidence="3" type="primary">20350540</name>
    <name evidence="2" type="ORF">GGTG_10082</name>
</gene>
<keyword evidence="4" id="KW-1185">Reference proteome</keyword>
<organism evidence="2">
    <name type="scientific">Gaeumannomyces tritici (strain R3-111a-1)</name>
    <name type="common">Wheat and barley take-all root rot fungus</name>
    <name type="synonym">Gaeumannomyces graminis var. tritici</name>
    <dbReference type="NCBI Taxonomy" id="644352"/>
    <lineage>
        <taxon>Eukaryota</taxon>
        <taxon>Fungi</taxon>
        <taxon>Dikarya</taxon>
        <taxon>Ascomycota</taxon>
        <taxon>Pezizomycotina</taxon>
        <taxon>Sordariomycetes</taxon>
        <taxon>Sordariomycetidae</taxon>
        <taxon>Magnaporthales</taxon>
        <taxon>Magnaporthaceae</taxon>
        <taxon>Gaeumannomyces</taxon>
    </lineage>
</organism>